<evidence type="ECO:0000256" key="2">
    <source>
        <dbReference type="PROSITE-ProRule" id="PRU00176"/>
    </source>
</evidence>
<evidence type="ECO:0000256" key="1">
    <source>
        <dbReference type="ARBA" id="ARBA00022884"/>
    </source>
</evidence>
<evidence type="ECO:0000256" key="3">
    <source>
        <dbReference type="SAM" id="MobiDB-lite"/>
    </source>
</evidence>
<dbReference type="Proteomes" id="UP001489004">
    <property type="component" value="Unassembled WGS sequence"/>
</dbReference>
<feature type="compositionally biased region" description="Basic and acidic residues" evidence="3">
    <location>
        <begin position="112"/>
        <end position="121"/>
    </location>
</feature>
<name>A0AAW1Q3P6_9CHLO</name>
<feature type="compositionally biased region" description="Low complexity" evidence="3">
    <location>
        <begin position="39"/>
        <end position="54"/>
    </location>
</feature>
<comment type="caution">
    <text evidence="5">The sequence shown here is derived from an EMBL/GenBank/DDBJ whole genome shotgun (WGS) entry which is preliminary data.</text>
</comment>
<dbReference type="EMBL" id="JALJOR010000005">
    <property type="protein sequence ID" value="KAK9816610.1"/>
    <property type="molecule type" value="Genomic_DNA"/>
</dbReference>
<keyword evidence="6" id="KW-1185">Reference proteome</keyword>
<evidence type="ECO:0000313" key="6">
    <source>
        <dbReference type="Proteomes" id="UP001489004"/>
    </source>
</evidence>
<evidence type="ECO:0000259" key="4">
    <source>
        <dbReference type="PROSITE" id="PS50102"/>
    </source>
</evidence>
<accession>A0AAW1Q3P6</accession>
<dbReference type="Pfam" id="PF00076">
    <property type="entry name" value="RRM_1"/>
    <property type="match status" value="1"/>
</dbReference>
<dbReference type="InterPro" id="IPR035979">
    <property type="entry name" value="RBD_domain_sf"/>
</dbReference>
<dbReference type="InterPro" id="IPR000504">
    <property type="entry name" value="RRM_dom"/>
</dbReference>
<feature type="compositionally biased region" description="Polar residues" evidence="3">
    <location>
        <begin position="82"/>
        <end position="99"/>
    </location>
</feature>
<gene>
    <name evidence="5" type="ORF">WJX72_002714</name>
</gene>
<feature type="compositionally biased region" description="Basic and acidic residues" evidence="3">
    <location>
        <begin position="185"/>
        <end position="200"/>
    </location>
</feature>
<dbReference type="PROSITE" id="PS50102">
    <property type="entry name" value="RRM"/>
    <property type="match status" value="1"/>
</dbReference>
<dbReference type="SUPFAM" id="SSF54928">
    <property type="entry name" value="RNA-binding domain, RBD"/>
    <property type="match status" value="1"/>
</dbReference>
<reference evidence="5 6" key="1">
    <citation type="journal article" date="2024" name="Nat. Commun.">
        <title>Phylogenomics reveals the evolutionary origins of lichenization in chlorophyte algae.</title>
        <authorList>
            <person name="Puginier C."/>
            <person name="Libourel C."/>
            <person name="Otte J."/>
            <person name="Skaloud P."/>
            <person name="Haon M."/>
            <person name="Grisel S."/>
            <person name="Petersen M."/>
            <person name="Berrin J.G."/>
            <person name="Delaux P.M."/>
            <person name="Dal Grande F."/>
            <person name="Keller J."/>
        </authorList>
    </citation>
    <scope>NUCLEOTIDE SEQUENCE [LARGE SCALE GENOMIC DNA]</scope>
    <source>
        <strain evidence="5 6">SAG 2043</strain>
    </source>
</reference>
<dbReference type="InterPro" id="IPR012677">
    <property type="entry name" value="Nucleotide-bd_a/b_plait_sf"/>
</dbReference>
<feature type="region of interest" description="Disordered" evidence="3">
    <location>
        <begin position="22"/>
        <end position="214"/>
    </location>
</feature>
<dbReference type="AlphaFoldDB" id="A0AAW1Q3P6"/>
<feature type="domain" description="RRM" evidence="4">
    <location>
        <begin position="212"/>
        <end position="286"/>
    </location>
</feature>
<dbReference type="PANTHER" id="PTHR48024">
    <property type="entry name" value="GEO13361P1-RELATED"/>
    <property type="match status" value="1"/>
</dbReference>
<dbReference type="GO" id="GO:0003723">
    <property type="term" value="F:RNA binding"/>
    <property type="evidence" value="ECO:0007669"/>
    <property type="project" value="UniProtKB-UniRule"/>
</dbReference>
<feature type="compositionally biased region" description="Polar residues" evidence="3">
    <location>
        <begin position="202"/>
        <end position="213"/>
    </location>
</feature>
<keyword evidence="1 2" id="KW-0694">RNA-binding</keyword>
<dbReference type="Gene3D" id="3.30.70.330">
    <property type="match status" value="1"/>
</dbReference>
<feature type="compositionally biased region" description="Low complexity" evidence="3">
    <location>
        <begin position="122"/>
        <end position="144"/>
    </location>
</feature>
<dbReference type="PANTHER" id="PTHR48024:SF56">
    <property type="entry name" value="HETEROGENEOUS NUCLEAR RIBONUCLEOPROTEIN A0"/>
    <property type="match status" value="1"/>
</dbReference>
<proteinExistence type="predicted"/>
<evidence type="ECO:0000313" key="5">
    <source>
        <dbReference type="EMBL" id="KAK9816610.1"/>
    </source>
</evidence>
<feature type="compositionally biased region" description="Low complexity" evidence="3">
    <location>
        <begin position="101"/>
        <end position="111"/>
    </location>
</feature>
<sequence>MPPKTEAELALQKKYELLRKKKEAKLKEQEQQQADKGSAPVKPAAAPVAAALPRKPAPVQPAPANAGKTAHERARKALLGQKASSSGKPPLASSAQRPKQPSGAASAPARNAAERGEHGAAQRDTAQQPAAPRPPVASAAPAPAERLDPVAAAKQRLAAEASKQQRPSSGPARPSLKRPSSRPAARPDEPPEKRHRHEDSQLLAQSSGSQESTLFVGDLPPHFTAGDLQDVFSSLGTIMEARVVGTQCYGFVTFDSEDEAAEALEMTAMHPIDVAGYRLRVNRAKGSLPNWKKSPAVVRPRQPGEYLEGMGSAQQAYHAQQLQDELDHQYEHPKVREARLAAQAAAEAIAAGHRPFDGAPLPGMEGGPPPERQLVVYDDL</sequence>
<organism evidence="5 6">
    <name type="scientific">[Myrmecia] bisecta</name>
    <dbReference type="NCBI Taxonomy" id="41462"/>
    <lineage>
        <taxon>Eukaryota</taxon>
        <taxon>Viridiplantae</taxon>
        <taxon>Chlorophyta</taxon>
        <taxon>core chlorophytes</taxon>
        <taxon>Trebouxiophyceae</taxon>
        <taxon>Trebouxiales</taxon>
        <taxon>Trebouxiaceae</taxon>
        <taxon>Myrmecia</taxon>
    </lineage>
</organism>
<dbReference type="InterPro" id="IPR050886">
    <property type="entry name" value="RNA-binding_reg"/>
</dbReference>
<protein>
    <recommendedName>
        <fullName evidence="4">RRM domain-containing protein</fullName>
    </recommendedName>
</protein>
<dbReference type="SMART" id="SM00360">
    <property type="entry name" value="RRM"/>
    <property type="match status" value="1"/>
</dbReference>